<feature type="region of interest" description="Disordered" evidence="1">
    <location>
        <begin position="75"/>
        <end position="108"/>
    </location>
</feature>
<sequence length="108" mass="12816">MKGLKYYILAFPHIILIIFSAKCSLFVIFLESSNSQDKLTKRHYKEIVKTKINHGNLNVNWSEEKEKQHQIPIVQETTQKKKNKQEIPTKQIQLKQNVQKKKNKNKKI</sequence>
<accession>X6P4N8</accession>
<name>X6P4N8_RETFI</name>
<feature type="compositionally biased region" description="Basic residues" evidence="1">
    <location>
        <begin position="98"/>
        <end position="108"/>
    </location>
</feature>
<proteinExistence type="predicted"/>
<keyword evidence="2" id="KW-1133">Transmembrane helix</keyword>
<comment type="caution">
    <text evidence="3">The sequence shown here is derived from an EMBL/GenBank/DDBJ whole genome shotgun (WGS) entry which is preliminary data.</text>
</comment>
<dbReference type="EMBL" id="ASPP01003622">
    <property type="protein sequence ID" value="ETO33171.1"/>
    <property type="molecule type" value="Genomic_DNA"/>
</dbReference>
<dbReference type="Proteomes" id="UP000023152">
    <property type="component" value="Unassembled WGS sequence"/>
</dbReference>
<protein>
    <submittedName>
        <fullName evidence="3">Uncharacterized protein</fullName>
    </submittedName>
</protein>
<keyword evidence="4" id="KW-1185">Reference proteome</keyword>
<evidence type="ECO:0000256" key="2">
    <source>
        <dbReference type="SAM" id="Phobius"/>
    </source>
</evidence>
<gene>
    <name evidence="3" type="ORF">RFI_03937</name>
</gene>
<feature type="transmembrane region" description="Helical" evidence="2">
    <location>
        <begin position="6"/>
        <end position="30"/>
    </location>
</feature>
<evidence type="ECO:0000313" key="4">
    <source>
        <dbReference type="Proteomes" id="UP000023152"/>
    </source>
</evidence>
<evidence type="ECO:0000256" key="1">
    <source>
        <dbReference type="SAM" id="MobiDB-lite"/>
    </source>
</evidence>
<evidence type="ECO:0000313" key="3">
    <source>
        <dbReference type="EMBL" id="ETO33171.1"/>
    </source>
</evidence>
<reference evidence="3 4" key="1">
    <citation type="journal article" date="2013" name="Curr. Biol.">
        <title>The Genome of the Foraminiferan Reticulomyxa filosa.</title>
        <authorList>
            <person name="Glockner G."/>
            <person name="Hulsmann N."/>
            <person name="Schleicher M."/>
            <person name="Noegel A.A."/>
            <person name="Eichinger L."/>
            <person name="Gallinger C."/>
            <person name="Pawlowski J."/>
            <person name="Sierra R."/>
            <person name="Euteneuer U."/>
            <person name="Pillet L."/>
            <person name="Moustafa A."/>
            <person name="Platzer M."/>
            <person name="Groth M."/>
            <person name="Szafranski K."/>
            <person name="Schliwa M."/>
        </authorList>
    </citation>
    <scope>NUCLEOTIDE SEQUENCE [LARGE SCALE GENOMIC DNA]</scope>
</reference>
<organism evidence="3 4">
    <name type="scientific">Reticulomyxa filosa</name>
    <dbReference type="NCBI Taxonomy" id="46433"/>
    <lineage>
        <taxon>Eukaryota</taxon>
        <taxon>Sar</taxon>
        <taxon>Rhizaria</taxon>
        <taxon>Retaria</taxon>
        <taxon>Foraminifera</taxon>
        <taxon>Monothalamids</taxon>
        <taxon>Reticulomyxidae</taxon>
        <taxon>Reticulomyxa</taxon>
    </lineage>
</organism>
<dbReference type="AlphaFoldDB" id="X6P4N8"/>
<keyword evidence="2" id="KW-0472">Membrane</keyword>
<keyword evidence="2" id="KW-0812">Transmembrane</keyword>